<organism evidence="2 3">
    <name type="scientific">Coccidioides posadasii RMSCC 3488</name>
    <dbReference type="NCBI Taxonomy" id="454284"/>
    <lineage>
        <taxon>Eukaryota</taxon>
        <taxon>Fungi</taxon>
        <taxon>Dikarya</taxon>
        <taxon>Ascomycota</taxon>
        <taxon>Pezizomycotina</taxon>
        <taxon>Eurotiomycetes</taxon>
        <taxon>Eurotiomycetidae</taxon>
        <taxon>Onygenales</taxon>
        <taxon>Onygenaceae</taxon>
        <taxon>Coccidioides</taxon>
    </lineage>
</organism>
<dbReference type="Proteomes" id="UP000054567">
    <property type="component" value="Unassembled WGS sequence"/>
</dbReference>
<feature type="region of interest" description="Disordered" evidence="1">
    <location>
        <begin position="1"/>
        <end position="24"/>
    </location>
</feature>
<dbReference type="EMBL" id="DS268114">
    <property type="protein sequence ID" value="KMM73279.1"/>
    <property type="molecule type" value="Genomic_DNA"/>
</dbReference>
<protein>
    <submittedName>
        <fullName evidence="2">Uncharacterized protein</fullName>
    </submittedName>
</protein>
<reference evidence="3" key="2">
    <citation type="journal article" date="2009" name="Genome Res.">
        <title>Comparative genomic analyses of the human fungal pathogens Coccidioides and their relatives.</title>
        <authorList>
            <person name="Sharpton T.J."/>
            <person name="Stajich J.E."/>
            <person name="Rounsley S.D."/>
            <person name="Gardner M.J."/>
            <person name="Wortman J.R."/>
            <person name="Jordar V.S."/>
            <person name="Maiti R."/>
            <person name="Kodira C.D."/>
            <person name="Neafsey D.E."/>
            <person name="Zeng Q."/>
            <person name="Hung C.-Y."/>
            <person name="McMahan C."/>
            <person name="Muszewska A."/>
            <person name="Grynberg M."/>
            <person name="Mandel M.A."/>
            <person name="Kellner E.M."/>
            <person name="Barker B.M."/>
            <person name="Galgiani J.N."/>
            <person name="Orbach M.J."/>
            <person name="Kirkland T.N."/>
            <person name="Cole G.T."/>
            <person name="Henn M.R."/>
            <person name="Birren B.W."/>
            <person name="Taylor J.W."/>
        </authorList>
    </citation>
    <scope>NUCLEOTIDE SEQUENCE [LARGE SCALE GENOMIC DNA]</scope>
    <source>
        <strain evidence="3">RMSCC 3488</strain>
    </source>
</reference>
<sequence>MGPKPVQSRSPTTHSNLGKGRGKEKLEINVSNGEFFFGRKCIQTPSSIFFCFFIILIPPSVQRGNHGHSLLTGPESGNSVSEEGEFATTFGRCRKGAGRKHERTHPLDFDSSKPTKSNMHTPENSGDCGSVLVLSLSQPTDKEAERGEKPQVPAGDLIARGVFDTESPSKRPRALRLSTVKTGERAWLDSVNTAQAQEIAAGRGYSWK</sequence>
<accession>A0A0J6FVT0</accession>
<reference evidence="3" key="3">
    <citation type="journal article" date="2010" name="Genome Res.">
        <title>Population genomic sequencing of Coccidioides fungi reveals recent hybridization and transposon control.</title>
        <authorList>
            <person name="Neafsey D.E."/>
            <person name="Barker B.M."/>
            <person name="Sharpton T.J."/>
            <person name="Stajich J.E."/>
            <person name="Park D.J."/>
            <person name="Whiston E."/>
            <person name="Hung C.-Y."/>
            <person name="McMahan C."/>
            <person name="White J."/>
            <person name="Sykes S."/>
            <person name="Heiman D."/>
            <person name="Young S."/>
            <person name="Zeng Q."/>
            <person name="Abouelleil A."/>
            <person name="Aftuck L."/>
            <person name="Bessette D."/>
            <person name="Brown A."/>
            <person name="FitzGerald M."/>
            <person name="Lui A."/>
            <person name="Macdonald J.P."/>
            <person name="Priest M."/>
            <person name="Orbach M.J."/>
            <person name="Galgiani J.N."/>
            <person name="Kirkland T.N."/>
            <person name="Cole G.T."/>
            <person name="Birren B.W."/>
            <person name="Henn M.R."/>
            <person name="Taylor J.W."/>
            <person name="Rounsley S.D."/>
        </authorList>
    </citation>
    <scope>NUCLEOTIDE SEQUENCE [LARGE SCALE GENOMIC DNA]</scope>
    <source>
        <strain evidence="3">RMSCC 3488</strain>
    </source>
</reference>
<feature type="compositionally biased region" description="Polar residues" evidence="1">
    <location>
        <begin position="114"/>
        <end position="124"/>
    </location>
</feature>
<reference evidence="2 3" key="1">
    <citation type="submission" date="2007-06" db="EMBL/GenBank/DDBJ databases">
        <title>The Genome Sequence of Coccidioides posadasii RMSCC_3488.</title>
        <authorList>
            <consortium name="Coccidioides Genome Resources Consortium"/>
            <consortium name="The Broad Institute Genome Sequencing Platform"/>
            <person name="Henn M.R."/>
            <person name="Sykes S."/>
            <person name="Young S."/>
            <person name="Jaffe D."/>
            <person name="Berlin A."/>
            <person name="Alvarez P."/>
            <person name="Butler J."/>
            <person name="Gnerre S."/>
            <person name="Grabherr M."/>
            <person name="Mauceli E."/>
            <person name="Brockman W."/>
            <person name="Kodira C."/>
            <person name="Alvarado L."/>
            <person name="Zeng Q."/>
            <person name="Crawford M."/>
            <person name="Antoine C."/>
            <person name="Devon K."/>
            <person name="Galgiani J."/>
            <person name="Orsborn K."/>
            <person name="Lewis M.L."/>
            <person name="Nusbaum C."/>
            <person name="Galagan J."/>
            <person name="Birren B."/>
        </authorList>
    </citation>
    <scope>NUCLEOTIDE SEQUENCE [LARGE SCALE GENOMIC DNA]</scope>
    <source>
        <strain evidence="2 3">RMSCC 3488</strain>
    </source>
</reference>
<dbReference type="AlphaFoldDB" id="A0A0J6FVT0"/>
<proteinExistence type="predicted"/>
<gene>
    <name evidence="2" type="ORF">CPAG_09568</name>
</gene>
<evidence type="ECO:0000313" key="3">
    <source>
        <dbReference type="Proteomes" id="UP000054567"/>
    </source>
</evidence>
<feature type="compositionally biased region" description="Basic and acidic residues" evidence="1">
    <location>
        <begin position="104"/>
        <end position="113"/>
    </location>
</feature>
<evidence type="ECO:0000313" key="2">
    <source>
        <dbReference type="EMBL" id="KMM73279.1"/>
    </source>
</evidence>
<name>A0A0J6FVT0_COCPO</name>
<feature type="compositionally biased region" description="Polar residues" evidence="1">
    <location>
        <begin position="7"/>
        <end position="16"/>
    </location>
</feature>
<evidence type="ECO:0000256" key="1">
    <source>
        <dbReference type="SAM" id="MobiDB-lite"/>
    </source>
</evidence>
<dbReference type="VEuPathDB" id="FungiDB:CPAG_09568"/>
<feature type="region of interest" description="Disordered" evidence="1">
    <location>
        <begin position="95"/>
        <end position="129"/>
    </location>
</feature>